<dbReference type="Gene3D" id="1.10.357.10">
    <property type="entry name" value="Tetracycline Repressor, domain 2"/>
    <property type="match status" value="1"/>
</dbReference>
<dbReference type="InterPro" id="IPR009057">
    <property type="entry name" value="Homeodomain-like_sf"/>
</dbReference>
<dbReference type="SUPFAM" id="SSF46689">
    <property type="entry name" value="Homeodomain-like"/>
    <property type="match status" value="1"/>
</dbReference>
<keyword evidence="5" id="KW-1185">Reference proteome</keyword>
<dbReference type="Proteomes" id="UP001486565">
    <property type="component" value="Chromosome"/>
</dbReference>
<keyword evidence="1 2" id="KW-0238">DNA-binding</keyword>
<dbReference type="PRINTS" id="PR00455">
    <property type="entry name" value="HTHTETR"/>
</dbReference>
<dbReference type="EMBL" id="CP121687">
    <property type="protein sequence ID" value="WZL69643.1"/>
    <property type="molecule type" value="Genomic_DNA"/>
</dbReference>
<accession>A0ABZ2Y2T4</accession>
<dbReference type="InterPro" id="IPR001647">
    <property type="entry name" value="HTH_TetR"/>
</dbReference>
<reference evidence="4 5" key="1">
    <citation type="submission" date="2023-03" db="EMBL/GenBank/DDBJ databases">
        <title>Novel Species.</title>
        <authorList>
            <person name="Ma S."/>
        </authorList>
    </citation>
    <scope>NUCLEOTIDE SEQUENCE [LARGE SCALE GENOMIC DNA]</scope>
    <source>
        <strain evidence="4 5">LIND6LT2</strain>
    </source>
</reference>
<evidence type="ECO:0000256" key="1">
    <source>
        <dbReference type="ARBA" id="ARBA00023125"/>
    </source>
</evidence>
<protein>
    <submittedName>
        <fullName evidence="4">TetR/AcrR family transcriptional regulator</fullName>
    </submittedName>
</protein>
<name>A0ABZ2Y2T4_9FIRM</name>
<organism evidence="4 5">
    <name type="scientific">Defluviitalea saccharophila</name>
    <dbReference type="NCBI Taxonomy" id="879970"/>
    <lineage>
        <taxon>Bacteria</taxon>
        <taxon>Bacillati</taxon>
        <taxon>Bacillota</taxon>
        <taxon>Clostridia</taxon>
        <taxon>Lachnospirales</taxon>
        <taxon>Defluviitaleaceae</taxon>
        <taxon>Defluviitalea</taxon>
    </lineage>
</organism>
<dbReference type="RefSeq" id="WP_341876629.1">
    <property type="nucleotide sequence ID" value="NZ_CP121687.1"/>
</dbReference>
<dbReference type="PROSITE" id="PS50977">
    <property type="entry name" value="HTH_TETR_2"/>
    <property type="match status" value="1"/>
</dbReference>
<dbReference type="PANTHER" id="PTHR43479:SF21">
    <property type="entry name" value="TRANSCRIPTIONAL REGULATOR, TETR FAMILY"/>
    <property type="match status" value="1"/>
</dbReference>
<evidence type="ECO:0000313" key="5">
    <source>
        <dbReference type="Proteomes" id="UP001486565"/>
    </source>
</evidence>
<evidence type="ECO:0000256" key="2">
    <source>
        <dbReference type="PROSITE-ProRule" id="PRU00335"/>
    </source>
</evidence>
<dbReference type="InterPro" id="IPR050624">
    <property type="entry name" value="HTH-type_Tx_Regulator"/>
</dbReference>
<proteinExistence type="predicted"/>
<feature type="DNA-binding region" description="H-T-H motif" evidence="2">
    <location>
        <begin position="32"/>
        <end position="51"/>
    </location>
</feature>
<gene>
    <name evidence="4" type="ORF">QBE51_12775</name>
</gene>
<evidence type="ECO:0000313" key="4">
    <source>
        <dbReference type="EMBL" id="WZL69643.1"/>
    </source>
</evidence>
<sequence length="192" mass="21803">MDKYTIRTNKKKQAIIVSALELFREKGYINTSIKEVASRAGVSQVSIYNYFGSKENLVQECAAMLLQNTQEKVMSLLSEKNGFKEKLLKAVSLCSQRPYDLLEEYFSKDALEDKVFIELFQESVSKIRLDILASFIELGKKEGVVDSTISTETILDFLSIALEMQNSCTSQSEHQKKSKELYKLVLYGLIGQ</sequence>
<dbReference type="Pfam" id="PF00440">
    <property type="entry name" value="TetR_N"/>
    <property type="match status" value="1"/>
</dbReference>
<dbReference type="PANTHER" id="PTHR43479">
    <property type="entry name" value="ACREF/ENVCD OPERON REPRESSOR-RELATED"/>
    <property type="match status" value="1"/>
</dbReference>
<evidence type="ECO:0000259" key="3">
    <source>
        <dbReference type="PROSITE" id="PS50977"/>
    </source>
</evidence>
<feature type="domain" description="HTH tetR-type" evidence="3">
    <location>
        <begin position="9"/>
        <end position="69"/>
    </location>
</feature>